<comment type="caution">
    <text evidence="11">The sequence shown here is derived from an EMBL/GenBank/DDBJ whole genome shotgun (WGS) entry which is preliminary data.</text>
</comment>
<dbReference type="InterPro" id="IPR008521">
    <property type="entry name" value="Mg_trans_NIPA"/>
</dbReference>
<dbReference type="SUPFAM" id="SSF103481">
    <property type="entry name" value="Multidrug resistance efflux transporter EmrE"/>
    <property type="match status" value="1"/>
</dbReference>
<reference evidence="13 14" key="1">
    <citation type="submission" date="2020-04" db="EMBL/GenBank/DDBJ databases">
        <authorList>
            <person name="Wallbank WR R."/>
            <person name="Pardo Diaz C."/>
            <person name="Kozak K."/>
            <person name="Martin S."/>
            <person name="Jiggins C."/>
            <person name="Moest M."/>
            <person name="Warren A I."/>
            <person name="Byers J.R.P. K."/>
            <person name="Montejo-Kovacevich G."/>
            <person name="Yen C E."/>
        </authorList>
    </citation>
    <scope>NUCLEOTIDE SEQUENCE [LARGE SCALE GENOMIC DNA]</scope>
</reference>
<dbReference type="InterPro" id="IPR037185">
    <property type="entry name" value="EmrE-like"/>
</dbReference>
<dbReference type="PANTHER" id="PTHR12570:SF92">
    <property type="entry name" value="SPICHTHYIN, ISOFORM B"/>
    <property type="match status" value="1"/>
</dbReference>
<feature type="transmembrane region" description="Helical" evidence="9">
    <location>
        <begin position="18"/>
        <end position="38"/>
    </location>
</feature>
<evidence type="ECO:0000313" key="14">
    <source>
        <dbReference type="Proteomes" id="UP000494256"/>
    </source>
</evidence>
<evidence type="ECO:0000256" key="7">
    <source>
        <dbReference type="ARBA" id="ARBA00023136"/>
    </source>
</evidence>
<feature type="domain" description="IRS-type PTB" evidence="10">
    <location>
        <begin position="189"/>
        <end position="296"/>
    </location>
</feature>
<dbReference type="CDD" id="cd01202">
    <property type="entry name" value="PTB_FRS2"/>
    <property type="match status" value="1"/>
</dbReference>
<feature type="transmembrane region" description="Helical" evidence="9">
    <location>
        <begin position="82"/>
        <end position="106"/>
    </location>
</feature>
<evidence type="ECO:0000256" key="9">
    <source>
        <dbReference type="SAM" id="Phobius"/>
    </source>
</evidence>
<evidence type="ECO:0000256" key="5">
    <source>
        <dbReference type="ARBA" id="ARBA00022707"/>
    </source>
</evidence>
<dbReference type="Proteomes" id="UP000494256">
    <property type="component" value="Unassembled WGS sequence"/>
</dbReference>
<keyword evidence="3" id="KW-0597">Phosphoprotein</keyword>
<evidence type="ECO:0000256" key="6">
    <source>
        <dbReference type="ARBA" id="ARBA00022989"/>
    </source>
</evidence>
<proteinExistence type="inferred from homology"/>
<feature type="transmembrane region" description="Helical" evidence="9">
    <location>
        <begin position="118"/>
        <end position="136"/>
    </location>
</feature>
<keyword evidence="13" id="KW-1185">Reference proteome</keyword>
<organism evidence="11 13">
    <name type="scientific">Arctia plantaginis</name>
    <name type="common">Wood tiger moth</name>
    <name type="synonym">Phalaena plantaginis</name>
    <dbReference type="NCBI Taxonomy" id="874455"/>
    <lineage>
        <taxon>Eukaryota</taxon>
        <taxon>Metazoa</taxon>
        <taxon>Ecdysozoa</taxon>
        <taxon>Arthropoda</taxon>
        <taxon>Hexapoda</taxon>
        <taxon>Insecta</taxon>
        <taxon>Pterygota</taxon>
        <taxon>Neoptera</taxon>
        <taxon>Endopterygota</taxon>
        <taxon>Lepidoptera</taxon>
        <taxon>Glossata</taxon>
        <taxon>Ditrysia</taxon>
        <taxon>Noctuoidea</taxon>
        <taxon>Erebidae</taxon>
        <taxon>Arctiinae</taxon>
        <taxon>Arctia</taxon>
    </lineage>
</organism>
<evidence type="ECO:0000259" key="10">
    <source>
        <dbReference type="PROSITE" id="PS51064"/>
    </source>
</evidence>
<evidence type="ECO:0000256" key="4">
    <source>
        <dbReference type="ARBA" id="ARBA00022692"/>
    </source>
</evidence>
<dbReference type="InterPro" id="IPR002404">
    <property type="entry name" value="IRS_PTB"/>
</dbReference>
<dbReference type="PROSITE" id="PS51064">
    <property type="entry name" value="IRS_PTB"/>
    <property type="match status" value="1"/>
</dbReference>
<feature type="transmembrane region" description="Helical" evidence="9">
    <location>
        <begin position="59"/>
        <end position="76"/>
    </location>
</feature>
<keyword evidence="5" id="KW-0519">Myristate</keyword>
<dbReference type="EMBL" id="CADEBC010000135">
    <property type="protein sequence ID" value="CAB3223581.1"/>
    <property type="molecule type" value="Genomic_DNA"/>
</dbReference>
<dbReference type="Gene3D" id="2.30.29.30">
    <property type="entry name" value="Pleckstrin-homology domain (PH domain)/Phosphotyrosine-binding domain (PTB)"/>
    <property type="match status" value="1"/>
</dbReference>
<sequence length="772" mass="86167">MKDSQLTADGRNYDNTHFFIGLGLAISSSIFIGSSFIIKKVALKRLHSSGNLRASAGGFAYLKQWMWWLGLLTMGIGEAANLLAYAFAPAALVTPLGALSVLVAAVLSSKFLNEKLNLIGKIGCFLCIVGSVIFVIHSPKAEEIKTFNEIISGTVVSINCQKANQPNQGTDYKRLGIISQYGLQCQRCGRNLRKLLMRLNHSFIKLTLNGDCLRSRELLEITENDLILYREGRDSTIWPLHSLRRYGFEEGMFSFESGRRCETGEGIYAFKCRRASLLFRTLQQQILLRNAMVLNPVSRLTPTPQGRQTLQASVVHRSSIDNGQPNNMRPVNNSNLPNITSDAVVPRNATQSPRSPSSADILEVMPLYPRSQNATNQVTNVYQLRHIKREHNNNHNELHVDTRHVYSNDLIRDLAILRNTLRQETALNTMRDIEDETRFLESRYINENISNKQINTNPLSPTLSTASEHYAQLSLEQQQLQQQLQQQQLQQQQLQQQQLQQQQLQQQQQVQHQQENQPQEQQQIQQDQQKQQQLLENQSQQPPSQQEPQLHQQLPQLQKECARLYMNIAASDTNVPEVTTIDTVPTTPLSSKPIEYCNLTVGNKAEVNTYANLSLGELGDSVKQGKHVLGFSSSEHKQPFSEFDTIAPMSPVEEIEVNYAVLDIDSNKETMKTTRDFKGSENTITKTGGALHSRGRLVSQVSKDKPSAANAPALAPAAAIGYTTIDFDKTVALTSVAAGEEVGIGIEGCRKTRHNSGIIVCGTGSLSSNDKK</sequence>
<dbReference type="PANTHER" id="PTHR12570">
    <property type="match status" value="1"/>
</dbReference>
<evidence type="ECO:0000313" key="12">
    <source>
        <dbReference type="EMBL" id="CAB3247666.1"/>
    </source>
</evidence>
<dbReference type="GO" id="GO:0015095">
    <property type="term" value="F:magnesium ion transmembrane transporter activity"/>
    <property type="evidence" value="ECO:0007669"/>
    <property type="project" value="InterPro"/>
</dbReference>
<dbReference type="Pfam" id="PF05653">
    <property type="entry name" value="Mg_trans_NIPA"/>
    <property type="match status" value="1"/>
</dbReference>
<keyword evidence="6 9" id="KW-1133">Transmembrane helix</keyword>
<name>A0A8S0YW02_ARCPL</name>
<keyword evidence="5" id="KW-0449">Lipoprotein</keyword>
<dbReference type="EMBL" id="CADEBD010000337">
    <property type="protein sequence ID" value="CAB3247666.1"/>
    <property type="molecule type" value="Genomic_DNA"/>
</dbReference>
<keyword evidence="7 9" id="KW-0472">Membrane</keyword>
<dbReference type="Proteomes" id="UP000494106">
    <property type="component" value="Unassembled WGS sequence"/>
</dbReference>
<evidence type="ECO:0000313" key="13">
    <source>
        <dbReference type="Proteomes" id="UP000494106"/>
    </source>
</evidence>
<comment type="subcellular location">
    <subcellularLocation>
        <location evidence="1">Membrane</location>
        <topology evidence="1">Multi-pass membrane protein</topology>
    </subcellularLocation>
</comment>
<keyword evidence="4 9" id="KW-0812">Transmembrane</keyword>
<dbReference type="AlphaFoldDB" id="A0A8S0YW02"/>
<evidence type="ECO:0000256" key="2">
    <source>
        <dbReference type="ARBA" id="ARBA00007230"/>
    </source>
</evidence>
<evidence type="ECO:0000256" key="3">
    <source>
        <dbReference type="ARBA" id="ARBA00022553"/>
    </source>
</evidence>
<evidence type="ECO:0000256" key="8">
    <source>
        <dbReference type="SAM" id="MobiDB-lite"/>
    </source>
</evidence>
<dbReference type="SUPFAM" id="SSF50729">
    <property type="entry name" value="PH domain-like"/>
    <property type="match status" value="1"/>
</dbReference>
<dbReference type="Pfam" id="PF02174">
    <property type="entry name" value="IRS"/>
    <property type="match status" value="1"/>
</dbReference>
<evidence type="ECO:0000313" key="11">
    <source>
        <dbReference type="EMBL" id="CAB3223581.1"/>
    </source>
</evidence>
<dbReference type="GO" id="GO:0016020">
    <property type="term" value="C:membrane"/>
    <property type="evidence" value="ECO:0007669"/>
    <property type="project" value="UniProtKB-SubCell"/>
</dbReference>
<dbReference type="SMART" id="SM01244">
    <property type="entry name" value="IRS"/>
    <property type="match status" value="1"/>
</dbReference>
<protein>
    <recommendedName>
        <fullName evidence="10">IRS-type PTB domain-containing protein</fullName>
    </recommendedName>
</protein>
<dbReference type="InterPro" id="IPR011993">
    <property type="entry name" value="PH-like_dom_sf"/>
</dbReference>
<comment type="similarity">
    <text evidence="2">Belongs to the NIPA family.</text>
</comment>
<dbReference type="OrthoDB" id="6279276at2759"/>
<accession>A0A8S0YW02</accession>
<dbReference type="InterPro" id="IPR038742">
    <property type="entry name" value="FRS2_PTB"/>
</dbReference>
<gene>
    <name evidence="12" type="ORF">APLA_LOCUS12065</name>
    <name evidence="11" type="ORF">APLA_LOCUS1719</name>
</gene>
<evidence type="ECO:0000256" key="1">
    <source>
        <dbReference type="ARBA" id="ARBA00004141"/>
    </source>
</evidence>
<feature type="region of interest" description="Disordered" evidence="8">
    <location>
        <begin position="518"/>
        <end position="553"/>
    </location>
</feature>
<dbReference type="SMART" id="SM00310">
    <property type="entry name" value="PTBI"/>
    <property type="match status" value="1"/>
</dbReference>